<proteinExistence type="predicted"/>
<reference evidence="2 3" key="1">
    <citation type="submission" date="2020-08" db="EMBL/GenBank/DDBJ databases">
        <title>A Genomic Blueprint of the Chicken Gut Microbiome.</title>
        <authorList>
            <person name="Gilroy R."/>
            <person name="Ravi A."/>
            <person name="Getino M."/>
            <person name="Pursley I."/>
            <person name="Horton D.L."/>
            <person name="Alikhan N.-F."/>
            <person name="Baker D."/>
            <person name="Gharbi K."/>
            <person name="Hall N."/>
            <person name="Watson M."/>
            <person name="Adriaenssens E.M."/>
            <person name="Foster-Nyarko E."/>
            <person name="Jarju S."/>
            <person name="Secka A."/>
            <person name="Antonio M."/>
            <person name="Oren A."/>
            <person name="Chaudhuri R."/>
            <person name="La Ragione R.M."/>
            <person name="Hildebrand F."/>
            <person name="Pallen M.J."/>
        </authorList>
    </citation>
    <scope>NUCLEOTIDE SEQUENCE [LARGE SCALE GENOMIC DNA]</scope>
    <source>
        <strain evidence="2 3">Sa2CUA10</strain>
    </source>
</reference>
<protein>
    <submittedName>
        <fullName evidence="2">Uncharacterized protein</fullName>
    </submittedName>
</protein>
<organism evidence="2 3">
    <name type="scientific">Fictibacillus norfolkensis</name>
    <dbReference type="NCBI Taxonomy" id="2762233"/>
    <lineage>
        <taxon>Bacteria</taxon>
        <taxon>Bacillati</taxon>
        <taxon>Bacillota</taxon>
        <taxon>Bacilli</taxon>
        <taxon>Bacillales</taxon>
        <taxon>Fictibacillaceae</taxon>
        <taxon>Fictibacillus</taxon>
    </lineage>
</organism>
<dbReference type="EMBL" id="JACSQM010000001">
    <property type="protein sequence ID" value="MBD7963243.1"/>
    <property type="molecule type" value="Genomic_DNA"/>
</dbReference>
<keyword evidence="1" id="KW-0812">Transmembrane</keyword>
<keyword evidence="3" id="KW-1185">Reference proteome</keyword>
<feature type="transmembrane region" description="Helical" evidence="1">
    <location>
        <begin position="45"/>
        <end position="61"/>
    </location>
</feature>
<evidence type="ECO:0000313" key="3">
    <source>
        <dbReference type="Proteomes" id="UP000603641"/>
    </source>
</evidence>
<name>A0ABR8SIB9_9BACL</name>
<feature type="transmembrane region" description="Helical" evidence="1">
    <location>
        <begin position="12"/>
        <end position="38"/>
    </location>
</feature>
<keyword evidence="1" id="KW-1133">Transmembrane helix</keyword>
<gene>
    <name evidence="2" type="ORF">H9648_04175</name>
</gene>
<keyword evidence="1" id="KW-0472">Membrane</keyword>
<dbReference type="RefSeq" id="WP_191752625.1">
    <property type="nucleotide sequence ID" value="NZ_JACSQM010000001.1"/>
</dbReference>
<comment type="caution">
    <text evidence="2">The sequence shown here is derived from an EMBL/GenBank/DDBJ whole genome shotgun (WGS) entry which is preliminary data.</text>
</comment>
<evidence type="ECO:0000256" key="1">
    <source>
        <dbReference type="SAM" id="Phobius"/>
    </source>
</evidence>
<accession>A0ABR8SIB9</accession>
<dbReference type="Proteomes" id="UP000603641">
    <property type="component" value="Unassembled WGS sequence"/>
</dbReference>
<sequence>MGEEQLAELDEVLLLVDIITILLVEERPILGLVFIGLLKVVAKDRMIRIAFILLIIVLNVSRR</sequence>
<evidence type="ECO:0000313" key="2">
    <source>
        <dbReference type="EMBL" id="MBD7963243.1"/>
    </source>
</evidence>